<dbReference type="CDD" id="cd00577">
    <property type="entry name" value="PCNA"/>
    <property type="match status" value="1"/>
</dbReference>
<proteinExistence type="inferred from homology"/>
<dbReference type="PRINTS" id="PR01245">
    <property type="entry name" value="RAD1REC1"/>
</dbReference>
<evidence type="ECO:0000256" key="2">
    <source>
        <dbReference type="ARBA" id="ARBA00010991"/>
    </source>
</evidence>
<dbReference type="Proteomes" id="UP000695022">
    <property type="component" value="Unplaced"/>
</dbReference>
<evidence type="ECO:0000313" key="6">
    <source>
        <dbReference type="Proteomes" id="UP000695022"/>
    </source>
</evidence>
<dbReference type="GeneID" id="106820952"/>
<keyword evidence="6" id="KW-1185">Reference proteome</keyword>
<accession>A0ABM1F9E0</accession>
<evidence type="ECO:0000256" key="3">
    <source>
        <dbReference type="ARBA" id="ARBA00022763"/>
    </source>
</evidence>
<keyword evidence="5" id="KW-0539">Nucleus</keyword>
<dbReference type="PANTHER" id="PTHR10870">
    <property type="entry name" value="CELL CYCLE CHECKPOINT PROTEIN RAD1"/>
    <property type="match status" value="1"/>
</dbReference>
<dbReference type="InterPro" id="IPR003011">
    <property type="entry name" value="Cell_cycle_checkpoint_Rad1"/>
</dbReference>
<dbReference type="InterPro" id="IPR003021">
    <property type="entry name" value="Rad1_Rec1_Rad17"/>
</dbReference>
<evidence type="ECO:0000256" key="5">
    <source>
        <dbReference type="ARBA" id="ARBA00023242"/>
    </source>
</evidence>
<sequence length="278" mass="30887">MVLSTQQSDDGRSHVLLGKLDNARTMANILKAIHFKESASVYASENGLKFTVEDAKCVQANAFLQGSLFSEFKMLEETSSFKVNLTVLIDCLTIFGTSATPGVMTTLKLSYDGYGSPLRLMLEEMGVTTDCSIKTQDADESLDFDFCSENVVNKIIMKSECLKEAFAELDMSSDVLEILMSPDKPYFRLSTFGNAGSTHADYSKESDMVEAFECKRTTSNRYKIALLKPSVRALAQSSKVSVRTDDRGFLSLQYLIQVDDGQVCFVEYYCSPDEECDN</sequence>
<dbReference type="SUPFAM" id="SSF55979">
    <property type="entry name" value="DNA clamp"/>
    <property type="match status" value="1"/>
</dbReference>
<dbReference type="Gene3D" id="3.70.10.10">
    <property type="match status" value="1"/>
</dbReference>
<comment type="similarity">
    <text evidence="2">Belongs to the rad1 family.</text>
</comment>
<protein>
    <submittedName>
        <fullName evidence="7">Cell cycle checkpoint protein RAD1-like</fullName>
    </submittedName>
</protein>
<evidence type="ECO:0000256" key="4">
    <source>
        <dbReference type="ARBA" id="ARBA00023204"/>
    </source>
</evidence>
<reference evidence="7" key="1">
    <citation type="submission" date="2025-08" db="UniProtKB">
        <authorList>
            <consortium name="RefSeq"/>
        </authorList>
    </citation>
    <scope>IDENTIFICATION</scope>
</reference>
<dbReference type="RefSeq" id="XP_014681061.1">
    <property type="nucleotide sequence ID" value="XM_014825575.1"/>
</dbReference>
<keyword evidence="3" id="KW-0227">DNA damage</keyword>
<gene>
    <name evidence="7" type="primary">LOC106820952</name>
</gene>
<dbReference type="PRINTS" id="PR01246">
    <property type="entry name" value="RAD1REPAIR"/>
</dbReference>
<evidence type="ECO:0000313" key="7">
    <source>
        <dbReference type="RefSeq" id="XP_014681061.1"/>
    </source>
</evidence>
<dbReference type="PANTHER" id="PTHR10870:SF0">
    <property type="entry name" value="CELL CYCLE CHECKPOINT PROTEIN RAD1"/>
    <property type="match status" value="1"/>
</dbReference>
<dbReference type="Pfam" id="PF02144">
    <property type="entry name" value="Rad1"/>
    <property type="match status" value="1"/>
</dbReference>
<dbReference type="InterPro" id="IPR046938">
    <property type="entry name" value="DNA_clamp_sf"/>
</dbReference>
<organism evidence="6 7">
    <name type="scientific">Priapulus caudatus</name>
    <name type="common">Priapulid worm</name>
    <dbReference type="NCBI Taxonomy" id="37621"/>
    <lineage>
        <taxon>Eukaryota</taxon>
        <taxon>Metazoa</taxon>
        <taxon>Ecdysozoa</taxon>
        <taxon>Scalidophora</taxon>
        <taxon>Priapulida</taxon>
        <taxon>Priapulimorpha</taxon>
        <taxon>Priapulimorphida</taxon>
        <taxon>Priapulidae</taxon>
        <taxon>Priapulus</taxon>
    </lineage>
</organism>
<name>A0ABM1F9E0_PRICU</name>
<comment type="subcellular location">
    <subcellularLocation>
        <location evidence="1">Nucleus</location>
    </subcellularLocation>
</comment>
<keyword evidence="4" id="KW-0234">DNA repair</keyword>
<evidence type="ECO:0000256" key="1">
    <source>
        <dbReference type="ARBA" id="ARBA00004123"/>
    </source>
</evidence>